<dbReference type="Pfam" id="PF13490">
    <property type="entry name" value="zf-HC2"/>
    <property type="match status" value="1"/>
</dbReference>
<evidence type="ECO:0000256" key="1">
    <source>
        <dbReference type="ARBA" id="ARBA00024353"/>
    </source>
</evidence>
<sequence>MNENESIQCYIENEWHSYLAGSLPEEERLEMEEHLLSCDTCLQVYLNLLEEQGRQEYLLGEDFTARVLNQTQSKKSQAGIAPARLVPVFKQPVPKARDKSGSRINLLISYCAAASIVFFFWTGGYISGLSNALNEGLVKNHGHVSEVVEDRLDPSISLIQPGWTKKVIQEKRPSIIENIIQKKE</sequence>
<comment type="similarity">
    <text evidence="1">Belongs to the zinc-associated anti-sigma factor (ZAS) superfamily. Anti-sigma-W factor family.</text>
</comment>
<evidence type="ECO:0000256" key="2">
    <source>
        <dbReference type="ARBA" id="ARBA00024438"/>
    </source>
</evidence>
<dbReference type="InterPro" id="IPR027383">
    <property type="entry name" value="Znf_put"/>
</dbReference>
<dbReference type="InterPro" id="IPR041916">
    <property type="entry name" value="Anti_sigma_zinc_sf"/>
</dbReference>
<organism evidence="5 6">
    <name type="scientific">Dehalobacter restrictus</name>
    <dbReference type="NCBI Taxonomy" id="55583"/>
    <lineage>
        <taxon>Bacteria</taxon>
        <taxon>Bacillati</taxon>
        <taxon>Bacillota</taxon>
        <taxon>Clostridia</taxon>
        <taxon>Eubacteriales</taxon>
        <taxon>Desulfitobacteriaceae</taxon>
        <taxon>Dehalobacter</taxon>
    </lineage>
</organism>
<dbReference type="RefSeq" id="WP_158208175.1">
    <property type="nucleotide sequence ID" value="NZ_CP046996.1"/>
</dbReference>
<proteinExistence type="inferred from homology"/>
<keyword evidence="3" id="KW-0472">Membrane</keyword>
<feature type="transmembrane region" description="Helical" evidence="3">
    <location>
        <begin position="104"/>
        <end position="126"/>
    </location>
</feature>
<keyword evidence="3" id="KW-0812">Transmembrane</keyword>
<keyword evidence="3" id="KW-1133">Transmembrane helix</keyword>
<evidence type="ECO:0000259" key="4">
    <source>
        <dbReference type="Pfam" id="PF13490"/>
    </source>
</evidence>
<evidence type="ECO:0000256" key="3">
    <source>
        <dbReference type="SAM" id="Phobius"/>
    </source>
</evidence>
<reference evidence="5 6" key="1">
    <citation type="submission" date="2019-12" db="EMBL/GenBank/DDBJ databases">
        <title>Sequence classification of anaerobic respiratory reductive dehalogenases: First we see many, then we see few.</title>
        <authorList>
            <person name="Molenda O."/>
            <person name="Puentes Jacome L.A."/>
            <person name="Cao X."/>
            <person name="Nesbo C.L."/>
            <person name="Tang S."/>
            <person name="Morson N."/>
            <person name="Patron J."/>
            <person name="Lomheim L."/>
            <person name="Wishart D.S."/>
            <person name="Edwards E.A."/>
        </authorList>
    </citation>
    <scope>NUCLEOTIDE SEQUENCE [LARGE SCALE GENOMIC DNA]</scope>
    <source>
        <strain evidence="5 6">12DCA</strain>
    </source>
</reference>
<dbReference type="Proteomes" id="UP000430508">
    <property type="component" value="Chromosome"/>
</dbReference>
<evidence type="ECO:0000313" key="6">
    <source>
        <dbReference type="Proteomes" id="UP000430508"/>
    </source>
</evidence>
<feature type="domain" description="Putative zinc-finger" evidence="4">
    <location>
        <begin position="16"/>
        <end position="41"/>
    </location>
</feature>
<name>A0A857DH29_9FIRM</name>
<evidence type="ECO:0000313" key="5">
    <source>
        <dbReference type="EMBL" id="QHA00103.1"/>
    </source>
</evidence>
<dbReference type="Gene3D" id="1.10.10.1320">
    <property type="entry name" value="Anti-sigma factor, zinc-finger domain"/>
    <property type="match status" value="1"/>
</dbReference>
<dbReference type="EMBL" id="CP046996">
    <property type="protein sequence ID" value="QHA00103.1"/>
    <property type="molecule type" value="Genomic_DNA"/>
</dbReference>
<accession>A0A857DH29</accession>
<protein>
    <recommendedName>
        <fullName evidence="2">Anti-sigma-W factor RsiW</fullName>
    </recommendedName>
</protein>
<gene>
    <name evidence="5" type="ORF">GQ588_05295</name>
</gene>
<dbReference type="AlphaFoldDB" id="A0A857DH29"/>